<protein>
    <submittedName>
        <fullName evidence="8">Putative membrane protein ydgH</fullName>
    </submittedName>
</protein>
<comment type="caution">
    <text evidence="8">The sequence shown here is derived from an EMBL/GenBank/DDBJ whole genome shotgun (WGS) entry which is preliminary data.</text>
</comment>
<dbReference type="PANTHER" id="PTHR33406:SF12">
    <property type="entry name" value="BLR2997 PROTEIN"/>
    <property type="match status" value="1"/>
</dbReference>
<feature type="domain" description="SSD" evidence="7">
    <location>
        <begin position="233"/>
        <end position="355"/>
    </location>
</feature>
<reference evidence="8 9" key="1">
    <citation type="journal article" date="2013" name="Genome Announc.">
        <title>Draft Genome Sequence of Cesiribacter andamanensis Strain AMV16T, Isolated from a Soil Sample from a Mud Volcano in the Andaman Islands, India.</title>
        <authorList>
            <person name="Shivaji S."/>
            <person name="Ara S."/>
            <person name="Begum Z."/>
            <person name="Srinivas T.N."/>
            <person name="Singh A."/>
            <person name="Kumar Pinnaka A."/>
        </authorList>
    </citation>
    <scope>NUCLEOTIDE SEQUENCE [LARGE SCALE GENOMIC DNA]</scope>
    <source>
        <strain evidence="8 9">AMV16</strain>
    </source>
</reference>
<dbReference type="GO" id="GO:0005886">
    <property type="term" value="C:plasma membrane"/>
    <property type="evidence" value="ECO:0007669"/>
    <property type="project" value="UniProtKB-SubCell"/>
</dbReference>
<keyword evidence="4 6" id="KW-1133">Transmembrane helix</keyword>
<dbReference type="Gene3D" id="1.20.1640.10">
    <property type="entry name" value="Multidrug efflux transporter AcrB transmembrane domain"/>
    <property type="match status" value="2"/>
</dbReference>
<keyword evidence="9" id="KW-1185">Reference proteome</keyword>
<dbReference type="PROSITE" id="PS50156">
    <property type="entry name" value="SSD"/>
    <property type="match status" value="1"/>
</dbReference>
<evidence type="ECO:0000256" key="1">
    <source>
        <dbReference type="ARBA" id="ARBA00004651"/>
    </source>
</evidence>
<feature type="transmembrane region" description="Helical" evidence="6">
    <location>
        <begin position="204"/>
        <end position="222"/>
    </location>
</feature>
<evidence type="ECO:0000256" key="2">
    <source>
        <dbReference type="ARBA" id="ARBA00022475"/>
    </source>
</evidence>
<evidence type="ECO:0000256" key="3">
    <source>
        <dbReference type="ARBA" id="ARBA00022692"/>
    </source>
</evidence>
<dbReference type="OrthoDB" id="9805018at2"/>
<evidence type="ECO:0000256" key="4">
    <source>
        <dbReference type="ARBA" id="ARBA00022989"/>
    </source>
</evidence>
<name>M7NQG4_9BACT</name>
<dbReference type="Pfam" id="PF03176">
    <property type="entry name" value="MMPL"/>
    <property type="match status" value="2"/>
</dbReference>
<feature type="transmembrane region" description="Helical" evidence="6">
    <location>
        <begin position="256"/>
        <end position="281"/>
    </location>
</feature>
<feature type="transmembrane region" description="Helical" evidence="6">
    <location>
        <begin position="716"/>
        <end position="745"/>
    </location>
</feature>
<evidence type="ECO:0000313" key="9">
    <source>
        <dbReference type="Proteomes" id="UP000011910"/>
    </source>
</evidence>
<feature type="transmembrane region" description="Helical" evidence="6">
    <location>
        <begin position="686"/>
        <end position="710"/>
    </location>
</feature>
<dbReference type="Proteomes" id="UP000011910">
    <property type="component" value="Unassembled WGS sequence"/>
</dbReference>
<feature type="transmembrane region" description="Helical" evidence="6">
    <location>
        <begin position="229"/>
        <end position="250"/>
    </location>
</feature>
<feature type="transmembrane region" description="Helical" evidence="6">
    <location>
        <begin position="618"/>
        <end position="642"/>
    </location>
</feature>
<keyword evidence="5 6" id="KW-0472">Membrane</keyword>
<feature type="transmembrane region" description="Helical" evidence="6">
    <location>
        <begin position="301"/>
        <end position="324"/>
    </location>
</feature>
<feature type="transmembrane region" description="Helical" evidence="6">
    <location>
        <begin position="592"/>
        <end position="611"/>
    </location>
</feature>
<gene>
    <name evidence="8" type="primary">ydgH_2</name>
    <name evidence="8" type="ORF">ADICEAN_04130</name>
</gene>
<dbReference type="PANTHER" id="PTHR33406">
    <property type="entry name" value="MEMBRANE PROTEIN MJ1562-RELATED"/>
    <property type="match status" value="1"/>
</dbReference>
<sequence length="755" mass="83741">MQTLAKRTLYLIGLITLVLAFFIGRLGFDYNFENFFPTQDKDLDFFLSYREAFENDNDFLLIGIQNREGIFQQEFLQRLDTVTRQLDSLSLTRQVLSITNLKNPIIGPLGVLQPPALRINEPGYYAADSASLYANPAVRGTLVAQNTPAVAILVNHQLQISKRKADSLMQQVAQILAPHPFDAVHLAGKVRAQSVYVEKMQVELALFAAASVVLVVIFLTLAYRSAWGVAVPILVVILTVVWVLGIMGATGKKLDVMMVLLPTIMFVVGMSDVVHILTKYIEELRNGLPKQQALRLTLKEIGLATFLTSLTTAIGFLTLLTANILPIRDFGLYVAIGVFAAFVLAFTVMPAVLALMKTPKVVHRSQNRLLWVGSLRRLFLWVVRRRYAVLVFYGGILILSGWGISRLQSNTFLLEDIGENDPLKQDVYFFDEHFGGNKPFEMAILVQDSSRSVWDPEVLAEIQKMETYLQQQYGVGTLASPLLLVKGVNRALNGGDVEQFRLPESPQAYRRIESYLRRLEGTQAAVPLSAQKGQLGRMSGRMPDWGSQLSREKNAALDSFMLHAIRRDLVSFQLTGTSVLVDRNAEYITRNMLEGLGIAFGVIALIIGLLYRSWRMTLIALVPNIIPLLMIAGIMGWAGIYLKASTSIIFTIAFGIAVDDTIHFLSKLKLELNKGRSLLYAIKHTYLFTGKAIIITSTILAGGFLTLLLSSFGSTFYTGLLVSLTLIFAVIADLSLLPVLLLLFLPKKNSGKDAA</sequence>
<feature type="transmembrane region" description="Helical" evidence="6">
    <location>
        <begin position="648"/>
        <end position="665"/>
    </location>
</feature>
<evidence type="ECO:0000256" key="6">
    <source>
        <dbReference type="SAM" id="Phobius"/>
    </source>
</evidence>
<dbReference type="SUPFAM" id="SSF82866">
    <property type="entry name" value="Multidrug efflux transporter AcrB transmembrane domain"/>
    <property type="match status" value="2"/>
</dbReference>
<evidence type="ECO:0000313" key="8">
    <source>
        <dbReference type="EMBL" id="EMR00744.1"/>
    </source>
</evidence>
<organism evidence="8 9">
    <name type="scientific">Cesiribacter andamanensis AMV16</name>
    <dbReference type="NCBI Taxonomy" id="1279009"/>
    <lineage>
        <taxon>Bacteria</taxon>
        <taxon>Pseudomonadati</taxon>
        <taxon>Bacteroidota</taxon>
        <taxon>Cytophagia</taxon>
        <taxon>Cytophagales</taxon>
        <taxon>Cesiribacteraceae</taxon>
        <taxon>Cesiribacter</taxon>
    </lineage>
</organism>
<evidence type="ECO:0000259" key="7">
    <source>
        <dbReference type="PROSITE" id="PS50156"/>
    </source>
</evidence>
<evidence type="ECO:0000256" key="5">
    <source>
        <dbReference type="ARBA" id="ARBA00023136"/>
    </source>
</evidence>
<proteinExistence type="predicted"/>
<feature type="transmembrane region" description="Helical" evidence="6">
    <location>
        <begin position="9"/>
        <end position="28"/>
    </location>
</feature>
<dbReference type="EMBL" id="AODQ01000195">
    <property type="protein sequence ID" value="EMR00744.1"/>
    <property type="molecule type" value="Genomic_DNA"/>
</dbReference>
<dbReference type="STRING" id="1279009.ADICEAN_04130"/>
<comment type="subcellular location">
    <subcellularLocation>
        <location evidence="1">Cell membrane</location>
        <topology evidence="1">Multi-pass membrane protein</topology>
    </subcellularLocation>
</comment>
<keyword evidence="2" id="KW-1003">Cell membrane</keyword>
<dbReference type="InterPro" id="IPR004869">
    <property type="entry name" value="MMPL_dom"/>
</dbReference>
<dbReference type="RefSeq" id="WP_009197505.1">
    <property type="nucleotide sequence ID" value="NZ_AODQ01000195.1"/>
</dbReference>
<keyword evidence="3 6" id="KW-0812">Transmembrane</keyword>
<dbReference type="InterPro" id="IPR000731">
    <property type="entry name" value="SSD"/>
</dbReference>
<feature type="transmembrane region" description="Helical" evidence="6">
    <location>
        <begin position="330"/>
        <end position="356"/>
    </location>
</feature>
<feature type="transmembrane region" description="Helical" evidence="6">
    <location>
        <begin position="387"/>
        <end position="404"/>
    </location>
</feature>
<dbReference type="AlphaFoldDB" id="M7NQG4"/>
<dbReference type="InterPro" id="IPR050545">
    <property type="entry name" value="Mycobact_MmpL"/>
</dbReference>
<accession>M7NQG4</accession>
<dbReference type="eggNOG" id="COG1033">
    <property type="taxonomic scope" value="Bacteria"/>
</dbReference>